<evidence type="ECO:0000313" key="2">
    <source>
        <dbReference type="EMBL" id="KAK1317419.1"/>
    </source>
</evidence>
<dbReference type="Gene3D" id="2.40.50.140">
    <property type="entry name" value="Nucleic acid-binding proteins"/>
    <property type="match status" value="1"/>
</dbReference>
<evidence type="ECO:0000259" key="1">
    <source>
        <dbReference type="Pfam" id="PF02721"/>
    </source>
</evidence>
<dbReference type="InterPro" id="IPR012340">
    <property type="entry name" value="NA-bd_OB-fold"/>
</dbReference>
<accession>A0AAV9EVQ7</accession>
<evidence type="ECO:0000313" key="3">
    <source>
        <dbReference type="Proteomes" id="UP001180020"/>
    </source>
</evidence>
<comment type="caution">
    <text evidence="2">The sequence shown here is derived from an EMBL/GenBank/DDBJ whole genome shotgun (WGS) entry which is preliminary data.</text>
</comment>
<reference evidence="2" key="2">
    <citation type="submission" date="2023-06" db="EMBL/GenBank/DDBJ databases">
        <authorList>
            <person name="Ma L."/>
            <person name="Liu K.-W."/>
            <person name="Li Z."/>
            <person name="Hsiao Y.-Y."/>
            <person name="Qi Y."/>
            <person name="Fu T."/>
            <person name="Tang G."/>
            <person name="Zhang D."/>
            <person name="Sun W.-H."/>
            <person name="Liu D.-K."/>
            <person name="Li Y."/>
            <person name="Chen G.-Z."/>
            <person name="Liu X.-D."/>
            <person name="Liao X.-Y."/>
            <person name="Jiang Y.-T."/>
            <person name="Yu X."/>
            <person name="Hao Y."/>
            <person name="Huang J."/>
            <person name="Zhao X.-W."/>
            <person name="Ke S."/>
            <person name="Chen Y.-Y."/>
            <person name="Wu W.-L."/>
            <person name="Hsu J.-L."/>
            <person name="Lin Y.-F."/>
            <person name="Huang M.-D."/>
            <person name="Li C.-Y."/>
            <person name="Huang L."/>
            <person name="Wang Z.-W."/>
            <person name="Zhao X."/>
            <person name="Zhong W.-Y."/>
            <person name="Peng D.-H."/>
            <person name="Ahmad S."/>
            <person name="Lan S."/>
            <person name="Zhang J.-S."/>
            <person name="Tsai W.-C."/>
            <person name="Van De Peer Y."/>
            <person name="Liu Z.-J."/>
        </authorList>
    </citation>
    <scope>NUCLEOTIDE SEQUENCE</scope>
    <source>
        <strain evidence="2">CP</strain>
        <tissue evidence="2">Leaves</tissue>
    </source>
</reference>
<proteinExistence type="predicted"/>
<keyword evidence="3" id="KW-1185">Reference proteome</keyword>
<dbReference type="SUPFAM" id="SSF50249">
    <property type="entry name" value="Nucleic acid-binding proteins"/>
    <property type="match status" value="1"/>
</dbReference>
<organism evidence="2 3">
    <name type="scientific">Acorus calamus</name>
    <name type="common">Sweet flag</name>
    <dbReference type="NCBI Taxonomy" id="4465"/>
    <lineage>
        <taxon>Eukaryota</taxon>
        <taxon>Viridiplantae</taxon>
        <taxon>Streptophyta</taxon>
        <taxon>Embryophyta</taxon>
        <taxon>Tracheophyta</taxon>
        <taxon>Spermatophyta</taxon>
        <taxon>Magnoliopsida</taxon>
        <taxon>Liliopsida</taxon>
        <taxon>Acoraceae</taxon>
        <taxon>Acorus</taxon>
    </lineage>
</organism>
<dbReference type="EMBL" id="JAUJYO010000005">
    <property type="protein sequence ID" value="KAK1317419.1"/>
    <property type="molecule type" value="Genomic_DNA"/>
</dbReference>
<dbReference type="InterPro" id="IPR003871">
    <property type="entry name" value="RFA1B/D_OB_1st"/>
</dbReference>
<name>A0AAV9EVQ7_ACOCL</name>
<sequence>MTPSSSPDLWMPVKLGKIEHEAQQVLKTDCQIKMYLHELNESTKNWKIKLQVIEKCPPRISKRGNTKFQNYILTDVKGKMIQASTFKAYIKQFSEALSVNDVYYLSNAKILKIPQEYRLVDNDYQIIFHGGNYYRTTFS</sequence>
<protein>
    <recommendedName>
        <fullName evidence="1">Replication protein A 70 kDa DNA-binding subunit B/D first OB fold domain-containing protein</fullName>
    </recommendedName>
</protein>
<feature type="domain" description="Replication protein A 70 kDa DNA-binding subunit B/D first OB fold" evidence="1">
    <location>
        <begin position="35"/>
        <end position="129"/>
    </location>
</feature>
<gene>
    <name evidence="2" type="ORF">QJS10_CPA05g00956</name>
</gene>
<dbReference type="Proteomes" id="UP001180020">
    <property type="component" value="Unassembled WGS sequence"/>
</dbReference>
<reference evidence="2" key="1">
    <citation type="journal article" date="2023" name="Nat. Commun.">
        <title>Diploid and tetraploid genomes of Acorus and the evolution of monocots.</title>
        <authorList>
            <person name="Ma L."/>
            <person name="Liu K.W."/>
            <person name="Li Z."/>
            <person name="Hsiao Y.Y."/>
            <person name="Qi Y."/>
            <person name="Fu T."/>
            <person name="Tang G.D."/>
            <person name="Zhang D."/>
            <person name="Sun W.H."/>
            <person name="Liu D.K."/>
            <person name="Li Y."/>
            <person name="Chen G.Z."/>
            <person name="Liu X.D."/>
            <person name="Liao X.Y."/>
            <person name="Jiang Y.T."/>
            <person name="Yu X."/>
            <person name="Hao Y."/>
            <person name="Huang J."/>
            <person name="Zhao X.W."/>
            <person name="Ke S."/>
            <person name="Chen Y.Y."/>
            <person name="Wu W.L."/>
            <person name="Hsu J.L."/>
            <person name="Lin Y.F."/>
            <person name="Huang M.D."/>
            <person name="Li C.Y."/>
            <person name="Huang L."/>
            <person name="Wang Z.W."/>
            <person name="Zhao X."/>
            <person name="Zhong W.Y."/>
            <person name="Peng D.H."/>
            <person name="Ahmad S."/>
            <person name="Lan S."/>
            <person name="Zhang J.S."/>
            <person name="Tsai W.C."/>
            <person name="Van de Peer Y."/>
            <person name="Liu Z.J."/>
        </authorList>
    </citation>
    <scope>NUCLEOTIDE SEQUENCE</scope>
    <source>
        <strain evidence="2">CP</strain>
    </source>
</reference>
<dbReference type="Pfam" id="PF02721">
    <property type="entry name" value="DUF223"/>
    <property type="match status" value="1"/>
</dbReference>
<dbReference type="AlphaFoldDB" id="A0AAV9EVQ7"/>